<dbReference type="SUPFAM" id="SSF57959">
    <property type="entry name" value="Leucine zipper domain"/>
    <property type="match status" value="1"/>
</dbReference>
<reference evidence="7 8" key="1">
    <citation type="submission" date="2020-08" db="EMBL/GenBank/DDBJ databases">
        <authorList>
            <person name="Hejnol A."/>
        </authorList>
    </citation>
    <scope>NUCLEOTIDE SEQUENCE [LARGE SCALE GENOMIC DNA]</scope>
</reference>
<evidence type="ECO:0000256" key="4">
    <source>
        <dbReference type="SAM" id="Coils"/>
    </source>
</evidence>
<dbReference type="InterPro" id="IPR046347">
    <property type="entry name" value="bZIP_sf"/>
</dbReference>
<dbReference type="InterPro" id="IPR004827">
    <property type="entry name" value="bZIP"/>
</dbReference>
<comment type="caution">
    <text evidence="7">The sequence shown here is derived from an EMBL/GenBank/DDBJ whole genome shotgun (WGS) entry which is preliminary data.</text>
</comment>
<protein>
    <recommendedName>
        <fullName evidence="6">BZIP domain-containing protein</fullName>
    </recommendedName>
</protein>
<evidence type="ECO:0000259" key="6">
    <source>
        <dbReference type="PROSITE" id="PS50217"/>
    </source>
</evidence>
<proteinExistence type="predicted"/>
<dbReference type="PROSITE" id="PS50217">
    <property type="entry name" value="BZIP"/>
    <property type="match status" value="1"/>
</dbReference>
<feature type="coiled-coil region" evidence="4">
    <location>
        <begin position="145"/>
        <end position="172"/>
    </location>
</feature>
<keyword evidence="2" id="KW-0238">DNA-binding</keyword>
<dbReference type="GO" id="GO:0000978">
    <property type="term" value="F:RNA polymerase II cis-regulatory region sequence-specific DNA binding"/>
    <property type="evidence" value="ECO:0007669"/>
    <property type="project" value="TreeGrafter"/>
</dbReference>
<keyword evidence="1" id="KW-0805">Transcription regulation</keyword>
<dbReference type="InterPro" id="IPR002112">
    <property type="entry name" value="Leuzip_Jun"/>
</dbReference>
<feature type="domain" description="BZIP" evidence="6">
    <location>
        <begin position="127"/>
        <end position="190"/>
    </location>
</feature>
<evidence type="ECO:0000313" key="8">
    <source>
        <dbReference type="Proteomes" id="UP000549394"/>
    </source>
</evidence>
<sequence length="199" mass="23690">MHMGIPLDFYIKYSEYKRLHHFDKLILWISVDKEMEKFQENTDLLDIIGLAHQVLNPVEIAQPRFVLSEDETLPDLDFSEVIGDSIEESEMKNFFNSVIQTKETCDISSRKSAIKNRRQSSALPESEEKRERKRERNRIAARRSRYKKHKMIENLERQIQELKTKNTLCNDTYFQLKAEFQGLTEKIKFHIQKGCELYT</sequence>
<dbReference type="PROSITE" id="PS00036">
    <property type="entry name" value="BZIP_BASIC"/>
    <property type="match status" value="1"/>
</dbReference>
<keyword evidence="4" id="KW-0175">Coiled coil</keyword>
<dbReference type="Pfam" id="PF00170">
    <property type="entry name" value="bZIP_1"/>
    <property type="match status" value="1"/>
</dbReference>
<dbReference type="PRINTS" id="PR00043">
    <property type="entry name" value="LEUZIPPRJUN"/>
</dbReference>
<keyword evidence="8" id="KW-1185">Reference proteome</keyword>
<accession>A0A7I8V7X0</accession>
<dbReference type="InterPro" id="IPR000837">
    <property type="entry name" value="AP-1"/>
</dbReference>
<evidence type="ECO:0000256" key="3">
    <source>
        <dbReference type="ARBA" id="ARBA00023163"/>
    </source>
</evidence>
<dbReference type="Proteomes" id="UP000549394">
    <property type="component" value="Unassembled WGS sequence"/>
</dbReference>
<dbReference type="PANTHER" id="PTHR23351:SF24">
    <property type="entry name" value="ACTIVATING TRANSCRIPTION FACTOR 3-RELATED"/>
    <property type="match status" value="1"/>
</dbReference>
<dbReference type="GO" id="GO:0000981">
    <property type="term" value="F:DNA-binding transcription factor activity, RNA polymerase II-specific"/>
    <property type="evidence" value="ECO:0007669"/>
    <property type="project" value="TreeGrafter"/>
</dbReference>
<dbReference type="AlphaFoldDB" id="A0A7I8V7X0"/>
<evidence type="ECO:0000256" key="2">
    <source>
        <dbReference type="ARBA" id="ARBA00023125"/>
    </source>
</evidence>
<evidence type="ECO:0000313" key="7">
    <source>
        <dbReference type="EMBL" id="CAD5112339.1"/>
    </source>
</evidence>
<feature type="compositionally biased region" description="Basic residues" evidence="5">
    <location>
        <begin position="131"/>
        <end position="142"/>
    </location>
</feature>
<evidence type="ECO:0000256" key="5">
    <source>
        <dbReference type="SAM" id="MobiDB-lite"/>
    </source>
</evidence>
<evidence type="ECO:0000256" key="1">
    <source>
        <dbReference type="ARBA" id="ARBA00023015"/>
    </source>
</evidence>
<feature type="region of interest" description="Disordered" evidence="5">
    <location>
        <begin position="110"/>
        <end position="142"/>
    </location>
</feature>
<dbReference type="Gene3D" id="1.20.5.170">
    <property type="match status" value="1"/>
</dbReference>
<keyword evidence="3" id="KW-0804">Transcription</keyword>
<name>A0A7I8V7X0_9ANNE</name>
<dbReference type="GO" id="GO:0005634">
    <property type="term" value="C:nucleus"/>
    <property type="evidence" value="ECO:0007669"/>
    <property type="project" value="TreeGrafter"/>
</dbReference>
<dbReference type="SMART" id="SM00338">
    <property type="entry name" value="BRLZ"/>
    <property type="match status" value="1"/>
</dbReference>
<gene>
    <name evidence="7" type="ORF">DGYR_LOCUS1505</name>
</gene>
<organism evidence="7 8">
    <name type="scientific">Dimorphilus gyrociliatus</name>
    <dbReference type="NCBI Taxonomy" id="2664684"/>
    <lineage>
        <taxon>Eukaryota</taxon>
        <taxon>Metazoa</taxon>
        <taxon>Spiralia</taxon>
        <taxon>Lophotrochozoa</taxon>
        <taxon>Annelida</taxon>
        <taxon>Polychaeta</taxon>
        <taxon>Polychaeta incertae sedis</taxon>
        <taxon>Dinophilidae</taxon>
        <taxon>Dimorphilus</taxon>
    </lineage>
</organism>
<dbReference type="EMBL" id="CAJFCJ010000002">
    <property type="protein sequence ID" value="CAD5112339.1"/>
    <property type="molecule type" value="Genomic_DNA"/>
</dbReference>
<dbReference type="PANTHER" id="PTHR23351">
    <property type="entry name" value="FOS TRANSCRIPTION FACTOR-RELATED"/>
    <property type="match status" value="1"/>
</dbReference>